<keyword evidence="9" id="KW-0472">Membrane</keyword>
<keyword evidence="7" id="KW-0067">ATP-binding</keyword>
<dbReference type="SUPFAM" id="SSF55874">
    <property type="entry name" value="ATPase domain of HSP90 chaperone/DNA topoisomerase II/histidine kinase"/>
    <property type="match status" value="1"/>
</dbReference>
<name>A0A7W7FWZ4_9PSEU</name>
<dbReference type="GO" id="GO:0005524">
    <property type="term" value="F:ATP binding"/>
    <property type="evidence" value="ECO:0007669"/>
    <property type="project" value="UniProtKB-KW"/>
</dbReference>
<evidence type="ECO:0000256" key="2">
    <source>
        <dbReference type="ARBA" id="ARBA00012438"/>
    </source>
</evidence>
<dbReference type="Gene3D" id="3.30.565.10">
    <property type="entry name" value="Histidine kinase-like ATPase, C-terminal domain"/>
    <property type="match status" value="1"/>
</dbReference>
<evidence type="ECO:0000256" key="3">
    <source>
        <dbReference type="ARBA" id="ARBA00022553"/>
    </source>
</evidence>
<protein>
    <recommendedName>
        <fullName evidence="2">histidine kinase</fullName>
        <ecNumber evidence="2">2.7.13.3</ecNumber>
    </recommendedName>
</protein>
<dbReference type="AlphaFoldDB" id="A0A7W7FWZ4"/>
<keyword evidence="8" id="KW-0902">Two-component regulatory system</keyword>
<dbReference type="RefSeq" id="WP_185005779.1">
    <property type="nucleotide sequence ID" value="NZ_BAAAUI010000020.1"/>
</dbReference>
<keyword evidence="9" id="KW-0812">Transmembrane</keyword>
<organism evidence="11 12">
    <name type="scientific">Crossiella cryophila</name>
    <dbReference type="NCBI Taxonomy" id="43355"/>
    <lineage>
        <taxon>Bacteria</taxon>
        <taxon>Bacillati</taxon>
        <taxon>Actinomycetota</taxon>
        <taxon>Actinomycetes</taxon>
        <taxon>Pseudonocardiales</taxon>
        <taxon>Pseudonocardiaceae</taxon>
        <taxon>Crossiella</taxon>
    </lineage>
</organism>
<dbReference type="PANTHER" id="PTHR24421:SF10">
    <property type="entry name" value="NITRATE_NITRITE SENSOR PROTEIN NARQ"/>
    <property type="match status" value="1"/>
</dbReference>
<evidence type="ECO:0000256" key="8">
    <source>
        <dbReference type="ARBA" id="ARBA00023012"/>
    </source>
</evidence>
<dbReference type="Gene3D" id="1.20.5.1930">
    <property type="match status" value="1"/>
</dbReference>
<evidence type="ECO:0000259" key="10">
    <source>
        <dbReference type="Pfam" id="PF07730"/>
    </source>
</evidence>
<feature type="transmembrane region" description="Helical" evidence="9">
    <location>
        <begin position="52"/>
        <end position="72"/>
    </location>
</feature>
<comment type="caution">
    <text evidence="11">The sequence shown here is derived from an EMBL/GenBank/DDBJ whole genome shotgun (WGS) entry which is preliminary data.</text>
</comment>
<evidence type="ECO:0000256" key="1">
    <source>
        <dbReference type="ARBA" id="ARBA00000085"/>
    </source>
</evidence>
<keyword evidence="5" id="KW-0547">Nucleotide-binding</keyword>
<dbReference type="InterPro" id="IPR050482">
    <property type="entry name" value="Sensor_HK_TwoCompSys"/>
</dbReference>
<keyword evidence="4" id="KW-0808">Transferase</keyword>
<keyword evidence="12" id="KW-1185">Reference proteome</keyword>
<evidence type="ECO:0000256" key="5">
    <source>
        <dbReference type="ARBA" id="ARBA00022741"/>
    </source>
</evidence>
<evidence type="ECO:0000256" key="6">
    <source>
        <dbReference type="ARBA" id="ARBA00022777"/>
    </source>
</evidence>
<dbReference type="EC" id="2.7.13.3" evidence="2"/>
<keyword evidence="6 11" id="KW-0418">Kinase</keyword>
<evidence type="ECO:0000256" key="7">
    <source>
        <dbReference type="ARBA" id="ARBA00022840"/>
    </source>
</evidence>
<accession>A0A7W7FWZ4</accession>
<gene>
    <name evidence="11" type="ORF">HNR67_006226</name>
</gene>
<keyword evidence="3" id="KW-0597">Phosphoprotein</keyword>
<dbReference type="Pfam" id="PF07730">
    <property type="entry name" value="HisKA_3"/>
    <property type="match status" value="1"/>
</dbReference>
<dbReference type="GO" id="GO:0016020">
    <property type="term" value="C:membrane"/>
    <property type="evidence" value="ECO:0007669"/>
    <property type="project" value="InterPro"/>
</dbReference>
<dbReference type="PANTHER" id="PTHR24421">
    <property type="entry name" value="NITRATE/NITRITE SENSOR PROTEIN NARX-RELATED"/>
    <property type="match status" value="1"/>
</dbReference>
<dbReference type="CDD" id="cd16917">
    <property type="entry name" value="HATPase_UhpB-NarQ-NarX-like"/>
    <property type="match status" value="1"/>
</dbReference>
<evidence type="ECO:0000313" key="12">
    <source>
        <dbReference type="Proteomes" id="UP000533598"/>
    </source>
</evidence>
<evidence type="ECO:0000313" key="11">
    <source>
        <dbReference type="EMBL" id="MBB4680108.1"/>
    </source>
</evidence>
<feature type="transmembrane region" description="Helical" evidence="9">
    <location>
        <begin position="78"/>
        <end position="102"/>
    </location>
</feature>
<evidence type="ECO:0000256" key="9">
    <source>
        <dbReference type="SAM" id="Phobius"/>
    </source>
</evidence>
<dbReference type="InterPro" id="IPR036890">
    <property type="entry name" value="HATPase_C_sf"/>
</dbReference>
<keyword evidence="9" id="KW-1133">Transmembrane helix</keyword>
<reference evidence="11 12" key="1">
    <citation type="submission" date="2020-08" db="EMBL/GenBank/DDBJ databases">
        <title>Sequencing the genomes of 1000 actinobacteria strains.</title>
        <authorList>
            <person name="Klenk H.-P."/>
        </authorList>
    </citation>
    <scope>NUCLEOTIDE SEQUENCE [LARGE SCALE GENOMIC DNA]</scope>
    <source>
        <strain evidence="11 12">DSM 44230</strain>
    </source>
</reference>
<comment type="catalytic activity">
    <reaction evidence="1">
        <text>ATP + protein L-histidine = ADP + protein N-phospho-L-histidine.</text>
        <dbReference type="EC" id="2.7.13.3"/>
    </reaction>
</comment>
<dbReference type="InterPro" id="IPR011712">
    <property type="entry name" value="Sig_transdc_His_kin_sub3_dim/P"/>
</dbReference>
<dbReference type="EMBL" id="JACHMH010000001">
    <property type="protein sequence ID" value="MBB4680108.1"/>
    <property type="molecule type" value="Genomic_DNA"/>
</dbReference>
<dbReference type="GO" id="GO:0000155">
    <property type="term" value="F:phosphorelay sensor kinase activity"/>
    <property type="evidence" value="ECO:0007669"/>
    <property type="project" value="InterPro"/>
</dbReference>
<feature type="domain" description="Signal transduction histidine kinase subgroup 3 dimerisation and phosphoacceptor" evidence="10">
    <location>
        <begin position="184"/>
        <end position="249"/>
    </location>
</feature>
<dbReference type="Proteomes" id="UP000533598">
    <property type="component" value="Unassembled WGS sequence"/>
</dbReference>
<evidence type="ECO:0000256" key="4">
    <source>
        <dbReference type="ARBA" id="ARBA00022679"/>
    </source>
</evidence>
<sequence length="392" mass="41711">MTPPAAPDAFERWYSALMKPVGRTRWTLADLLITGLVGFGSLDNALTPTTGLLSGAVPAAAVAFLVTLGFLWRRQAPLAVAVLAMAGLIIDGARTPVFFALFGLAAYQRRHRSAIITITSAVVIPLKALLPGSTGHSVTTDLLTSAFYVLMPVVFGLGARAYERGIVTLRAERERQIAQTKAAERIRLAREMHDILGHRIATIAMHAGALEFVPGVKPESRQVARVIGDTARAGLRDLRQVLGALRTGDDSVIAGRRLADLEQLVANARSAGLDITFTTNAADPVPPEIALTAYRTVQEALTNVIKHAPAARTEVRVAIAAGTLETLVRNAPSPVPGRRIKVAGAGFGMIGLRERVCLLGGSFHAEPTEDGGWQVLASVPLNDPAGQQRSWQ</sequence>
<proteinExistence type="predicted"/>
<dbReference type="GO" id="GO:0046983">
    <property type="term" value="F:protein dimerization activity"/>
    <property type="evidence" value="ECO:0007669"/>
    <property type="project" value="InterPro"/>
</dbReference>